<dbReference type="EMBL" id="GBRH01246233">
    <property type="protein sequence ID" value="JAD51662.1"/>
    <property type="molecule type" value="Transcribed_RNA"/>
</dbReference>
<evidence type="ECO:0000313" key="1">
    <source>
        <dbReference type="EMBL" id="JAD51662.1"/>
    </source>
</evidence>
<organism evidence="1">
    <name type="scientific">Arundo donax</name>
    <name type="common">Giant reed</name>
    <name type="synonym">Donax arundinaceus</name>
    <dbReference type="NCBI Taxonomy" id="35708"/>
    <lineage>
        <taxon>Eukaryota</taxon>
        <taxon>Viridiplantae</taxon>
        <taxon>Streptophyta</taxon>
        <taxon>Embryophyta</taxon>
        <taxon>Tracheophyta</taxon>
        <taxon>Spermatophyta</taxon>
        <taxon>Magnoliopsida</taxon>
        <taxon>Liliopsida</taxon>
        <taxon>Poales</taxon>
        <taxon>Poaceae</taxon>
        <taxon>PACMAD clade</taxon>
        <taxon>Arundinoideae</taxon>
        <taxon>Arundineae</taxon>
        <taxon>Arundo</taxon>
    </lineage>
</organism>
<reference evidence="1" key="2">
    <citation type="journal article" date="2015" name="Data Brief">
        <title>Shoot transcriptome of the giant reed, Arundo donax.</title>
        <authorList>
            <person name="Barrero R.A."/>
            <person name="Guerrero F.D."/>
            <person name="Moolhuijzen P."/>
            <person name="Goolsby J.A."/>
            <person name="Tidwell J."/>
            <person name="Bellgard S.E."/>
            <person name="Bellgard M.I."/>
        </authorList>
    </citation>
    <scope>NUCLEOTIDE SEQUENCE</scope>
    <source>
        <tissue evidence="1">Shoot tissue taken approximately 20 cm above the soil surface</tissue>
    </source>
</reference>
<name>A0A0A9AX73_ARUDO</name>
<reference evidence="1" key="1">
    <citation type="submission" date="2014-09" db="EMBL/GenBank/DDBJ databases">
        <authorList>
            <person name="Magalhaes I.L.F."/>
            <person name="Oliveira U."/>
            <person name="Santos F.R."/>
            <person name="Vidigal T.H.D.A."/>
            <person name="Brescovit A.D."/>
            <person name="Santos A.J."/>
        </authorList>
    </citation>
    <scope>NUCLEOTIDE SEQUENCE</scope>
    <source>
        <tissue evidence="1">Shoot tissue taken approximately 20 cm above the soil surface</tissue>
    </source>
</reference>
<dbReference type="AlphaFoldDB" id="A0A0A9AX73"/>
<proteinExistence type="predicted"/>
<accession>A0A0A9AX73</accession>
<protein>
    <submittedName>
        <fullName evidence="1">Uncharacterized protein</fullName>
    </submittedName>
</protein>
<sequence>MHFTSRNVTFVTCSRCTPFGILNLRQKK</sequence>